<dbReference type="GO" id="GO:0044423">
    <property type="term" value="C:virion component"/>
    <property type="evidence" value="ECO:0007669"/>
    <property type="project" value="UniProtKB-KW"/>
</dbReference>
<dbReference type="EMBL" id="MW082583">
    <property type="protein sequence ID" value="QPI13750.1"/>
    <property type="molecule type" value="Genomic_DNA"/>
</dbReference>
<protein>
    <submittedName>
        <fullName evidence="2">Putative tail spike protein</fullName>
    </submittedName>
</protein>
<dbReference type="InterPro" id="IPR040775">
    <property type="entry name" value="Tail_spike_N"/>
</dbReference>
<evidence type="ECO:0000313" key="3">
    <source>
        <dbReference type="Proteomes" id="UP000595016"/>
    </source>
</evidence>
<name>A0A7S9XEA8_9CAUD</name>
<organism evidence="2 3">
    <name type="scientific">Serratia phage Tsm2</name>
    <dbReference type="NCBI Taxonomy" id="2787014"/>
    <lineage>
        <taxon>Viruses</taxon>
        <taxon>Duplodnaviria</taxon>
        <taxon>Heunggongvirae</taxon>
        <taxon>Uroviricota</taxon>
        <taxon>Caudoviricetes</taxon>
        <taxon>Sarkviridae</taxon>
        <taxon>Otakuvirus</taxon>
        <taxon>Otakuvirus Tsm2</taxon>
    </lineage>
</organism>
<dbReference type="SUPFAM" id="SSF51126">
    <property type="entry name" value="Pectin lyase-like"/>
    <property type="match status" value="1"/>
</dbReference>
<evidence type="ECO:0000259" key="1">
    <source>
        <dbReference type="Pfam" id="PF18668"/>
    </source>
</evidence>
<feature type="domain" description="Tail spike TSP1/Gp66 N-terminal" evidence="1">
    <location>
        <begin position="86"/>
        <end position="131"/>
    </location>
</feature>
<dbReference type="Gene3D" id="2.160.20.10">
    <property type="entry name" value="Single-stranded right-handed beta-helix, Pectin lyase-like"/>
    <property type="match status" value="1"/>
</dbReference>
<proteinExistence type="predicted"/>
<dbReference type="Pfam" id="PF18668">
    <property type="entry name" value="Tail_spike_N"/>
    <property type="match status" value="1"/>
</dbReference>
<dbReference type="GO" id="GO:0019058">
    <property type="term" value="P:viral life cycle"/>
    <property type="evidence" value="ECO:0007669"/>
    <property type="project" value="UniProtKB-ARBA"/>
</dbReference>
<dbReference type="GO" id="GO:0051701">
    <property type="term" value="P:biological process involved in interaction with host"/>
    <property type="evidence" value="ECO:0007669"/>
    <property type="project" value="UniProtKB-ARBA"/>
</dbReference>
<dbReference type="InterPro" id="IPR011050">
    <property type="entry name" value="Pectin_lyase_fold/virulence"/>
</dbReference>
<evidence type="ECO:0000313" key="2">
    <source>
        <dbReference type="EMBL" id="QPI13750.1"/>
    </source>
</evidence>
<dbReference type="Gene3D" id="2.10.10.80">
    <property type="match status" value="1"/>
</dbReference>
<accession>A0A7S9XEA8</accession>
<keyword evidence="3" id="KW-1185">Reference proteome</keyword>
<gene>
    <name evidence="2" type="ORF">SIPHO4S_00054</name>
</gene>
<dbReference type="Proteomes" id="UP000595016">
    <property type="component" value="Segment"/>
</dbReference>
<reference evidence="2 3" key="1">
    <citation type="submission" date="2020-10" db="EMBL/GenBank/DDBJ databases">
        <authorList>
            <person name="Dukhno E.A."/>
            <person name="Kornienko N.O."/>
            <person name="Shybanov S.R."/>
            <person name="Kharina A.V."/>
            <person name="Budzanivska I.G."/>
        </authorList>
    </citation>
    <scope>NUCLEOTIDE SEQUENCE [LARGE SCALE GENOMIC DNA]</scope>
</reference>
<dbReference type="InterPro" id="IPR012334">
    <property type="entry name" value="Pectin_lyas_fold"/>
</dbReference>
<sequence>MSSGCGDVLSLEDLQTAKKHQLFEAEVITGLSGGVAGGANIDYSTNAVTGQVQKTMPAILRDIGFRPASFDFNTGGTIGVNDRDLAVLWPAPGGDNDWYYWEGALPKVVPASSSPLTTGGIADGAWRPVGDITLRGDLAAGTGASMIGFDSTTVAAELIKLNRRAEFVTPEEYGAIGDGVADDTAAWNSAVATGKDVHAKPGAVYKISSSIILPYGTKPQNIFGNNATISSTGIFITFRQRLADNSVVDNTSMKNFFEVVAQGIASEKSIYTAVNGLQFLRISNGMAVNCTAKGFCDSLSAMGNARVFNFTADNIRNAAVRGEGDNNIVVGVKVGWAAGDVIVIKSNYSYYANLYCKYAGIAPADSLEPPSLQDQGAMVTFAQDGINATYNTVENVTCSFYGAGFAVFSGSYNKVTGYCYGGVWSEATRLKGFANAIYMAGTRNSIGNVLFDLVGTGVEMHGGSDSCFIGRITILQKSGFGVYCLSTNGTTTNCYIDGLHVRGGAQKTNDLYIASDGTSIGEIIIDNVTGPVSGGTPGWVGAACKIRRLEFNSSPSSTSGLINVTIGAPATIGELSISNCLGTSLIINDNILPVIDRILIKPRPTATSRPINMISSNGAAVRYVGAITINPAPAAPRLNGDLYIGYYLGPAWLKDNAAVNAAVKYPEPVNHVL</sequence>